<dbReference type="RefSeq" id="WP_088485368.1">
    <property type="nucleotide sequence ID" value="NZ_NISI01000011.1"/>
</dbReference>
<gene>
    <name evidence="3" type="ORF">CDO81_21865</name>
</gene>
<dbReference type="InterPro" id="IPR045851">
    <property type="entry name" value="AMP-bd_C_sf"/>
</dbReference>
<keyword evidence="4" id="KW-1185">Reference proteome</keyword>
<keyword evidence="3" id="KW-0436">Ligase</keyword>
<evidence type="ECO:0000313" key="4">
    <source>
        <dbReference type="Proteomes" id="UP000197446"/>
    </source>
</evidence>
<sequence length="556" mass="60478">MTTTRAHHKFWPARVPHAIEPPATGLHDNLVVNARRFPHRAALIFLGHTITYAELAAQVQRLAGWFAQRGIRKGDRVLVDLQNCPQLVISHYALLSLGVVVVPVNPMCRAAEIKHLIDDSGAVFAVTSVDLSAEWLSAGMAAGRLLITRLAEVLPGGRTDGAGLPAGWADWLNADLALPAGATPWVEAMACTTPPPTVDVGADDLALLPYTSGTTGHPKGCMHKHRSLQHNVWAGGFWSNASHEDVVLGVVPMFHITGMVVVLHGTLACGAALVLMPRWQREYAARLIATHRVTRWTNIPTMVIDLLASPEVESFDLSSMVSIGGGGAAMPQAIAERLWSRFGLRYMEGYGLTETAAPSHSNPYDAPKQQCLGVPYLSCDARVVDPDTLRELPVGESGEIIIHGPMVFDGYWGRPDATAAAFVEFEGKRFFRSGDIGYVDADGYFFMTDRLKRMINASGFKVWPSEVENLMHAHPGIAEACIISAPDAYRGETVKAVVVRRIGHEGLTEAELRDWCRAHMAAYKVPALVEFVDTLPKSGAGKVMWRALQEREKANG</sequence>
<dbReference type="InterPro" id="IPR000873">
    <property type="entry name" value="AMP-dep_synth/lig_dom"/>
</dbReference>
<dbReference type="OrthoDB" id="9766486at2"/>
<evidence type="ECO:0000259" key="2">
    <source>
        <dbReference type="Pfam" id="PF13193"/>
    </source>
</evidence>
<comment type="caution">
    <text evidence="3">The sequence shown here is derived from an EMBL/GenBank/DDBJ whole genome shotgun (WGS) entry which is preliminary data.</text>
</comment>
<dbReference type="Proteomes" id="UP000197446">
    <property type="component" value="Unassembled WGS sequence"/>
</dbReference>
<evidence type="ECO:0000259" key="1">
    <source>
        <dbReference type="Pfam" id="PF00501"/>
    </source>
</evidence>
<dbReference type="SUPFAM" id="SSF56801">
    <property type="entry name" value="Acetyl-CoA synthetase-like"/>
    <property type="match status" value="1"/>
</dbReference>
<dbReference type="Gene3D" id="3.40.50.12780">
    <property type="entry name" value="N-terminal domain of ligase-like"/>
    <property type="match status" value="1"/>
</dbReference>
<dbReference type="NCBIfam" id="NF006181">
    <property type="entry name" value="PRK08314.1"/>
    <property type="match status" value="1"/>
</dbReference>
<reference evidence="3 4" key="1">
    <citation type="journal article" date="2007" name="Int. J. Syst. Evol. Microbiol.">
        <title>Description of Pelomonas aquatica sp. nov. and Pelomonas puraquae sp. nov., isolated from industrial and haemodialysis water.</title>
        <authorList>
            <person name="Gomila M."/>
            <person name="Bowien B."/>
            <person name="Falsen E."/>
            <person name="Moore E.R."/>
            <person name="Lalucat J."/>
        </authorList>
    </citation>
    <scope>NUCLEOTIDE SEQUENCE [LARGE SCALE GENOMIC DNA]</scope>
    <source>
        <strain evidence="3 4">CCUG 52769</strain>
    </source>
</reference>
<dbReference type="AlphaFoldDB" id="A0A254N285"/>
<dbReference type="Pfam" id="PF13193">
    <property type="entry name" value="AMP-binding_C"/>
    <property type="match status" value="1"/>
</dbReference>
<dbReference type="InterPro" id="IPR042099">
    <property type="entry name" value="ANL_N_sf"/>
</dbReference>
<dbReference type="InterPro" id="IPR025110">
    <property type="entry name" value="AMP-bd_C"/>
</dbReference>
<dbReference type="EMBL" id="NISI01000011">
    <property type="protein sequence ID" value="OWR01980.1"/>
    <property type="molecule type" value="Genomic_DNA"/>
</dbReference>
<feature type="domain" description="AMP-binding enzyme C-terminal" evidence="2">
    <location>
        <begin position="466"/>
        <end position="542"/>
    </location>
</feature>
<accession>A0A254N285</accession>
<dbReference type="InterPro" id="IPR050237">
    <property type="entry name" value="ATP-dep_AMP-bd_enzyme"/>
</dbReference>
<name>A0A254N285_9BURK</name>
<organism evidence="3 4">
    <name type="scientific">Roseateles puraquae</name>
    <dbReference type="NCBI Taxonomy" id="431059"/>
    <lineage>
        <taxon>Bacteria</taxon>
        <taxon>Pseudomonadati</taxon>
        <taxon>Pseudomonadota</taxon>
        <taxon>Betaproteobacteria</taxon>
        <taxon>Burkholderiales</taxon>
        <taxon>Sphaerotilaceae</taxon>
        <taxon>Roseateles</taxon>
    </lineage>
</organism>
<proteinExistence type="predicted"/>
<dbReference type="PROSITE" id="PS00455">
    <property type="entry name" value="AMP_BINDING"/>
    <property type="match status" value="1"/>
</dbReference>
<dbReference type="PANTHER" id="PTHR43767:SF1">
    <property type="entry name" value="NONRIBOSOMAL PEPTIDE SYNTHASE PES1 (EUROFUNG)-RELATED"/>
    <property type="match status" value="1"/>
</dbReference>
<dbReference type="GO" id="GO:0016878">
    <property type="term" value="F:acid-thiol ligase activity"/>
    <property type="evidence" value="ECO:0007669"/>
    <property type="project" value="UniProtKB-ARBA"/>
</dbReference>
<dbReference type="Pfam" id="PF00501">
    <property type="entry name" value="AMP-binding"/>
    <property type="match status" value="1"/>
</dbReference>
<evidence type="ECO:0000313" key="3">
    <source>
        <dbReference type="EMBL" id="OWR01980.1"/>
    </source>
</evidence>
<dbReference type="PANTHER" id="PTHR43767">
    <property type="entry name" value="LONG-CHAIN-FATTY-ACID--COA LIGASE"/>
    <property type="match status" value="1"/>
</dbReference>
<feature type="domain" description="AMP-dependent synthetase/ligase" evidence="1">
    <location>
        <begin position="33"/>
        <end position="412"/>
    </location>
</feature>
<dbReference type="Gene3D" id="3.30.300.30">
    <property type="match status" value="1"/>
</dbReference>
<protein>
    <submittedName>
        <fullName evidence="3">Long-chain fatty acid--CoA ligase</fullName>
    </submittedName>
</protein>
<dbReference type="InterPro" id="IPR020845">
    <property type="entry name" value="AMP-binding_CS"/>
</dbReference>